<gene>
    <name evidence="2" type="ORF">UFOVP1670_40</name>
</gene>
<organism evidence="2">
    <name type="scientific">uncultured Caudovirales phage</name>
    <dbReference type="NCBI Taxonomy" id="2100421"/>
    <lineage>
        <taxon>Viruses</taxon>
        <taxon>Duplodnaviria</taxon>
        <taxon>Heunggongvirae</taxon>
        <taxon>Uroviricota</taxon>
        <taxon>Caudoviricetes</taxon>
        <taxon>Peduoviridae</taxon>
        <taxon>Maltschvirus</taxon>
        <taxon>Maltschvirus maltsch</taxon>
    </lineage>
</organism>
<accession>A0A6J5T6Z2</accession>
<reference evidence="2" key="1">
    <citation type="submission" date="2020-05" db="EMBL/GenBank/DDBJ databases">
        <authorList>
            <person name="Chiriac C."/>
            <person name="Salcher M."/>
            <person name="Ghai R."/>
            <person name="Kavagutti S V."/>
        </authorList>
    </citation>
    <scope>NUCLEOTIDE SEQUENCE</scope>
</reference>
<proteinExistence type="predicted"/>
<name>A0A6J5T6Z2_9CAUD</name>
<evidence type="ECO:0000313" key="2">
    <source>
        <dbReference type="EMBL" id="CAB4223400.1"/>
    </source>
</evidence>
<feature type="region of interest" description="Disordered" evidence="1">
    <location>
        <begin position="157"/>
        <end position="181"/>
    </location>
</feature>
<dbReference type="EMBL" id="LR797531">
    <property type="protein sequence ID" value="CAB4223400.1"/>
    <property type="molecule type" value="Genomic_DNA"/>
</dbReference>
<protein>
    <recommendedName>
        <fullName evidence="3">DNA cytosine methyltransferase</fullName>
    </recommendedName>
</protein>
<evidence type="ECO:0000256" key="1">
    <source>
        <dbReference type="SAM" id="MobiDB-lite"/>
    </source>
</evidence>
<sequence>MTARVLIGCERSGVIREAFRAVGADAWSCDLEAAEDGSPHHLQCDIFEALKQEWRGFVVHPECRYLSSSGLHWNKRRPGREQLTEAAVAFALACWRAGVPHVCLENPIGRLSRFMGKATQIVQPYQFGEDASKATCFWLRGLPPLRPTGFVEPRLVDGRPRWGNQTDGGQNKLAPSKHRSMDRARTYPGIARAMASQWWGIIDGK</sequence>
<evidence type="ECO:0008006" key="3">
    <source>
        <dbReference type="Google" id="ProtNLM"/>
    </source>
</evidence>